<dbReference type="InterPro" id="IPR027640">
    <property type="entry name" value="Kinesin-like_fam"/>
</dbReference>
<accession>A0AAD9NHC0</accession>
<dbReference type="GO" id="GO:0051231">
    <property type="term" value="P:spindle elongation"/>
    <property type="evidence" value="ECO:0007669"/>
    <property type="project" value="TreeGrafter"/>
</dbReference>
<feature type="coiled-coil region" evidence="1">
    <location>
        <begin position="4"/>
        <end position="48"/>
    </location>
</feature>
<name>A0AAD9NHC0_RIDPI</name>
<protein>
    <submittedName>
        <fullName evidence="2">Uncharacterized protein</fullName>
    </submittedName>
</protein>
<comment type="caution">
    <text evidence="2">The sequence shown here is derived from an EMBL/GenBank/DDBJ whole genome shotgun (WGS) entry which is preliminary data.</text>
</comment>
<dbReference type="PANTHER" id="PTHR47969">
    <property type="entry name" value="CHROMOSOME-ASSOCIATED KINESIN KIF4A-RELATED"/>
    <property type="match status" value="1"/>
</dbReference>
<keyword evidence="1" id="KW-0175">Coiled coil</keyword>
<dbReference type="PANTHER" id="PTHR47969:SF28">
    <property type="entry name" value="KINESIN-LIKE PROTEIN KIF21B"/>
    <property type="match status" value="1"/>
</dbReference>
<evidence type="ECO:0000313" key="2">
    <source>
        <dbReference type="EMBL" id="KAK2167169.1"/>
    </source>
</evidence>
<keyword evidence="3" id="KW-1185">Reference proteome</keyword>
<dbReference type="GO" id="GO:0005875">
    <property type="term" value="C:microtubule associated complex"/>
    <property type="evidence" value="ECO:0007669"/>
    <property type="project" value="TreeGrafter"/>
</dbReference>
<dbReference type="AlphaFoldDB" id="A0AAD9NHC0"/>
<dbReference type="GO" id="GO:0003777">
    <property type="term" value="F:microtubule motor activity"/>
    <property type="evidence" value="ECO:0007669"/>
    <property type="project" value="InterPro"/>
</dbReference>
<organism evidence="2 3">
    <name type="scientific">Ridgeia piscesae</name>
    <name type="common">Tubeworm</name>
    <dbReference type="NCBI Taxonomy" id="27915"/>
    <lineage>
        <taxon>Eukaryota</taxon>
        <taxon>Metazoa</taxon>
        <taxon>Spiralia</taxon>
        <taxon>Lophotrochozoa</taxon>
        <taxon>Annelida</taxon>
        <taxon>Polychaeta</taxon>
        <taxon>Sedentaria</taxon>
        <taxon>Canalipalpata</taxon>
        <taxon>Sabellida</taxon>
        <taxon>Siboglinidae</taxon>
        <taxon>Ridgeia</taxon>
    </lineage>
</organism>
<dbReference type="EMBL" id="JAODUO010001287">
    <property type="protein sequence ID" value="KAK2167169.1"/>
    <property type="molecule type" value="Genomic_DNA"/>
</dbReference>
<dbReference type="GO" id="GO:0007018">
    <property type="term" value="P:microtubule-based movement"/>
    <property type="evidence" value="ECO:0007669"/>
    <property type="project" value="InterPro"/>
</dbReference>
<evidence type="ECO:0000313" key="3">
    <source>
        <dbReference type="Proteomes" id="UP001209878"/>
    </source>
</evidence>
<evidence type="ECO:0000256" key="1">
    <source>
        <dbReference type="SAM" id="Coils"/>
    </source>
</evidence>
<dbReference type="GO" id="GO:0007052">
    <property type="term" value="P:mitotic spindle organization"/>
    <property type="evidence" value="ECO:0007669"/>
    <property type="project" value="TreeGrafter"/>
</dbReference>
<dbReference type="Proteomes" id="UP001209878">
    <property type="component" value="Unassembled WGS sequence"/>
</dbReference>
<proteinExistence type="predicted"/>
<feature type="coiled-coil region" evidence="1">
    <location>
        <begin position="82"/>
        <end position="173"/>
    </location>
</feature>
<gene>
    <name evidence="2" type="ORF">NP493_1287g02056</name>
</gene>
<reference evidence="2" key="1">
    <citation type="journal article" date="2023" name="Mol. Biol. Evol.">
        <title>Third-Generation Sequencing Reveals the Adaptive Role of the Epigenome in Three Deep-Sea Polychaetes.</title>
        <authorList>
            <person name="Perez M."/>
            <person name="Aroh O."/>
            <person name="Sun Y."/>
            <person name="Lan Y."/>
            <person name="Juniper S.K."/>
            <person name="Young C.R."/>
            <person name="Angers B."/>
            <person name="Qian P.Y."/>
        </authorList>
    </citation>
    <scope>NUCLEOTIDE SEQUENCE</scope>
    <source>
        <strain evidence="2">R07B-5</strain>
    </source>
</reference>
<dbReference type="Pfam" id="PF25764">
    <property type="entry name" value="KIF21A_4th"/>
    <property type="match status" value="1"/>
</dbReference>
<sequence>MSSNSESEEETDNLHEDLADLTCEISIKQKLIEQLELSQRKLSGLRSQYEGKLLALTTRIKETEVERDKVLSNLGEVESHSQDAAKRIREQYEKKLNDMQNEMKKLNSAKREHAKLLRNQQQSEKQLKMMQNDLKEMKKLKVRRVEQRRSKEMAQFKKEQRQKDNQIRTLEAETKKKDMALLRRAQQQRPMSSKVAGRVARYDRPVTVPRAPVGIRKRKREFSAKAAKSKWDELEKCQRASLSKKLEKFGRKKEKAISENKVR</sequence>